<dbReference type="Pfam" id="PF07072">
    <property type="entry name" value="ZapD"/>
    <property type="match status" value="1"/>
</dbReference>
<keyword evidence="1 5" id="KW-0963">Cytoplasm</keyword>
<proteinExistence type="inferred from homology"/>
<dbReference type="GO" id="GO:0051301">
    <property type="term" value="P:cell division"/>
    <property type="evidence" value="ECO:0007669"/>
    <property type="project" value="UniProtKB-KW"/>
</dbReference>
<dbReference type="Proteomes" id="UP001501321">
    <property type="component" value="Unassembled WGS sequence"/>
</dbReference>
<comment type="similarity">
    <text evidence="5">Belongs to the ZapD family.</text>
</comment>
<keyword evidence="3 5" id="KW-0717">Septation</keyword>
<name>A0ABP8QC72_9GAMM</name>
<sequence>MNKISYEFPLNEKCRTYLRVDNLFAQMQANLAMAETGQSLAFFKALFDFMELAERCDIRGDLSKDMERLRLKMQGWRELPGVDIPKLDALCADLQQQAYLLPRSARPGSRFKEDKFLGALRQRFVIPGGLCPFDVPIFPLWLAQPQAWRQAQAETWLGELKLLQTANSLLLDLWREQGSFQTVTAKCAFYQDAAEGCELLRLTLDAELGCYPTVSGHRSRFAIRFLPLADQRLGDISFELARC</sequence>
<evidence type="ECO:0000256" key="5">
    <source>
        <dbReference type="HAMAP-Rule" id="MF_01092"/>
    </source>
</evidence>
<protein>
    <recommendedName>
        <fullName evidence="5">Cell division protein ZapD</fullName>
    </recommendedName>
    <alternativeName>
        <fullName evidence="5">Z ring-associated protein D</fullName>
    </alternativeName>
</protein>
<reference evidence="7" key="1">
    <citation type="journal article" date="2019" name="Int. J. Syst. Evol. Microbiol.">
        <title>The Global Catalogue of Microorganisms (GCM) 10K type strain sequencing project: providing services to taxonomists for standard genome sequencing and annotation.</title>
        <authorList>
            <consortium name="The Broad Institute Genomics Platform"/>
            <consortium name="The Broad Institute Genome Sequencing Center for Infectious Disease"/>
            <person name="Wu L."/>
            <person name="Ma J."/>
        </authorList>
    </citation>
    <scope>NUCLEOTIDE SEQUENCE [LARGE SCALE GENOMIC DNA]</scope>
    <source>
        <strain evidence="7">JCM 32226</strain>
    </source>
</reference>
<evidence type="ECO:0000256" key="2">
    <source>
        <dbReference type="ARBA" id="ARBA00022618"/>
    </source>
</evidence>
<dbReference type="Gene3D" id="1.10.3900.10">
    <property type="entry name" value="YacF-like"/>
    <property type="match status" value="1"/>
</dbReference>
<dbReference type="InterPro" id="IPR009777">
    <property type="entry name" value="ZapD"/>
</dbReference>
<evidence type="ECO:0000256" key="1">
    <source>
        <dbReference type="ARBA" id="ARBA00022490"/>
    </source>
</evidence>
<dbReference type="HAMAP" id="MF_01092">
    <property type="entry name" value="ZapD"/>
    <property type="match status" value="1"/>
</dbReference>
<comment type="subunit">
    <text evidence="5">Interacts with FtsZ.</text>
</comment>
<keyword evidence="7" id="KW-1185">Reference proteome</keyword>
<accession>A0ABP8QC72</accession>
<dbReference type="NCBIfam" id="NF003655">
    <property type="entry name" value="PRK05287.1-3"/>
    <property type="match status" value="1"/>
</dbReference>
<dbReference type="InterPro" id="IPR036268">
    <property type="entry name" value="ZapD_sf"/>
</dbReference>
<organism evidence="6 7">
    <name type="scientific">Pseudaeromonas paramecii</name>
    <dbReference type="NCBI Taxonomy" id="2138166"/>
    <lineage>
        <taxon>Bacteria</taxon>
        <taxon>Pseudomonadati</taxon>
        <taxon>Pseudomonadota</taxon>
        <taxon>Gammaproteobacteria</taxon>
        <taxon>Aeromonadales</taxon>
        <taxon>Aeromonadaceae</taxon>
        <taxon>Pseudaeromonas</taxon>
    </lineage>
</organism>
<comment type="function">
    <text evidence="5">Cell division factor that enhances FtsZ-ring assembly. Directly interacts with FtsZ and promotes bundling of FtsZ protofilaments, with a reduction in FtsZ GTPase activity.</text>
</comment>
<keyword evidence="2 5" id="KW-0132">Cell division</keyword>
<evidence type="ECO:0000256" key="4">
    <source>
        <dbReference type="ARBA" id="ARBA00023306"/>
    </source>
</evidence>
<evidence type="ECO:0000256" key="3">
    <source>
        <dbReference type="ARBA" id="ARBA00023210"/>
    </source>
</evidence>
<comment type="subcellular location">
    <subcellularLocation>
        <location evidence="5">Cytoplasm</location>
    </subcellularLocation>
    <text evidence="5">Localizes to mid-cell in an FtsZ-dependent manner.</text>
</comment>
<dbReference type="Gene3D" id="2.60.440.10">
    <property type="entry name" value="YacF-like domains"/>
    <property type="match status" value="1"/>
</dbReference>
<keyword evidence="4 5" id="KW-0131">Cell cycle</keyword>
<comment type="caution">
    <text evidence="6">The sequence shown here is derived from an EMBL/GenBank/DDBJ whole genome shotgun (WGS) entry which is preliminary data.</text>
</comment>
<dbReference type="PANTHER" id="PTHR39455:SF1">
    <property type="entry name" value="CELL DIVISION PROTEIN ZAPD"/>
    <property type="match status" value="1"/>
</dbReference>
<dbReference type="SUPFAM" id="SSF160950">
    <property type="entry name" value="YacF-like"/>
    <property type="match status" value="1"/>
</dbReference>
<dbReference type="PANTHER" id="PTHR39455">
    <property type="entry name" value="CELL DIVISION PROTEIN ZAPD"/>
    <property type="match status" value="1"/>
</dbReference>
<dbReference type="RefSeq" id="WP_345012923.1">
    <property type="nucleotide sequence ID" value="NZ_BAABFC010000013.1"/>
</dbReference>
<dbReference type="EMBL" id="BAABFC010000013">
    <property type="protein sequence ID" value="GAA4500199.1"/>
    <property type="molecule type" value="Genomic_DNA"/>
</dbReference>
<evidence type="ECO:0000313" key="7">
    <source>
        <dbReference type="Proteomes" id="UP001501321"/>
    </source>
</evidence>
<gene>
    <name evidence="5 6" type="primary">zapD</name>
    <name evidence="6" type="ORF">GCM10023095_21590</name>
</gene>
<dbReference type="InterPro" id="IPR027462">
    <property type="entry name" value="ZapD_C"/>
</dbReference>
<evidence type="ECO:0000313" key="6">
    <source>
        <dbReference type="EMBL" id="GAA4500199.1"/>
    </source>
</evidence>